<keyword evidence="3" id="KW-1185">Reference proteome</keyword>
<dbReference type="OrthoDB" id="186379at2"/>
<reference evidence="3" key="1">
    <citation type="journal article" date="2002" name="DNA Res.">
        <title>Complete genomic sequence of nitrogen-fixing symbiotic bacterium Bradyrhizobium japonicum USDA110.</title>
        <authorList>
            <person name="Kaneko T."/>
            <person name="Nakamura Y."/>
            <person name="Sato S."/>
            <person name="Minamisawa K."/>
            <person name="Uchiumi T."/>
            <person name="Sasamoto S."/>
            <person name="Watanabe A."/>
            <person name="Idesawa K."/>
            <person name="Iriguchi M."/>
            <person name="Kawashima K."/>
            <person name="Kohara M."/>
            <person name="Matsumoto M."/>
            <person name="Shimpo S."/>
            <person name="Tsuruoka H."/>
            <person name="Wada T."/>
            <person name="Yamada M."/>
            <person name="Tabata S."/>
        </authorList>
    </citation>
    <scope>NUCLEOTIDE SEQUENCE [LARGE SCALE GENOMIC DNA]</scope>
    <source>
        <strain evidence="3">JCM 10833 / BCRC 13528 / IAM 13628 / NBRC 14792 / USDA 110</strain>
    </source>
</reference>
<dbReference type="Pfam" id="PF12849">
    <property type="entry name" value="PBP_like_2"/>
    <property type="match status" value="1"/>
</dbReference>
<dbReference type="KEGG" id="bja:bll6227"/>
<dbReference type="PhylomeDB" id="Q89GW8"/>
<organism evidence="2 3">
    <name type="scientific">Bradyrhizobium diazoefficiens (strain JCM 10833 / BCRC 13528 / IAM 13628 / NBRC 14792 / USDA 110)</name>
    <dbReference type="NCBI Taxonomy" id="224911"/>
    <lineage>
        <taxon>Bacteria</taxon>
        <taxon>Pseudomonadati</taxon>
        <taxon>Pseudomonadota</taxon>
        <taxon>Alphaproteobacteria</taxon>
        <taxon>Hyphomicrobiales</taxon>
        <taxon>Nitrobacteraceae</taxon>
        <taxon>Bradyrhizobium</taxon>
    </lineage>
</organism>
<dbReference type="PANTHER" id="PTHR37945:SF1">
    <property type="entry name" value="EXTRACELLULAR TUNGSTATE BINDING PROTEIN"/>
    <property type="match status" value="1"/>
</dbReference>
<dbReference type="AlphaFoldDB" id="Q89GW8"/>
<dbReference type="InterPro" id="IPR024370">
    <property type="entry name" value="PBP_domain"/>
</dbReference>
<dbReference type="STRING" id="224911.AAV28_28690"/>
<dbReference type="PATRIC" id="fig|224911.5.peg.6366"/>
<proteinExistence type="predicted"/>
<dbReference type="Proteomes" id="UP000002526">
    <property type="component" value="Chromosome"/>
</dbReference>
<feature type="domain" description="PBP" evidence="1">
    <location>
        <begin position="81"/>
        <end position="307"/>
    </location>
</feature>
<gene>
    <name evidence="2" type="ordered locus">bll6227</name>
</gene>
<evidence type="ECO:0000313" key="2">
    <source>
        <dbReference type="EMBL" id="BAC51492.1"/>
    </source>
</evidence>
<dbReference type="HOGENOM" id="CLU_061511_0_0_5"/>
<dbReference type="SUPFAM" id="SSF53850">
    <property type="entry name" value="Periplasmic binding protein-like II"/>
    <property type="match status" value="1"/>
</dbReference>
<sequence length="330" mass="35343">MGPIAEHPHTIAREAAVAMTPALSPFAIVTPTTVQPRRRTSGFPASSSPRSLRCLGSEDVTMRKLAAIAAVLVWSTCAFAQDRTIIVASTTSTEQSGLFGYLLPLFSKAEGINVKVVAVGTGQALDIGRRGDADVVFVHDRPAEDQFMSEGQGVKRFDVMYNDFVIVGPKSDPARIGGGKDVADALRKIAAAKAPFISRGDKSGTHAAELRLWKEAGVDLSAGKDSWYREIGQGMGPALNMASSSNAYLLSDRGTWLSFRNRGELAVLTEGDKRLFNQYGVMLVNPAKHSNVKAQDGQAFIDWLVSPKGQQAIAGYKVGGEQLFFPNASN</sequence>
<dbReference type="InterPro" id="IPR052738">
    <property type="entry name" value="ABC-Tungstate_binding"/>
</dbReference>
<evidence type="ECO:0000313" key="3">
    <source>
        <dbReference type="Proteomes" id="UP000002526"/>
    </source>
</evidence>
<evidence type="ECO:0000259" key="1">
    <source>
        <dbReference type="Pfam" id="PF12849"/>
    </source>
</evidence>
<accession>Q89GW8</accession>
<dbReference type="eggNOG" id="COG2998">
    <property type="taxonomic scope" value="Bacteria"/>
</dbReference>
<dbReference type="Gene3D" id="3.40.190.10">
    <property type="entry name" value="Periplasmic binding protein-like II"/>
    <property type="match status" value="2"/>
</dbReference>
<protein>
    <submittedName>
        <fullName evidence="2">Bll6227 protein</fullName>
    </submittedName>
</protein>
<dbReference type="InParanoid" id="Q89GW8"/>
<dbReference type="EnsemblBacteria" id="BAC51492">
    <property type="protein sequence ID" value="BAC51492"/>
    <property type="gene ID" value="BAC51492"/>
</dbReference>
<dbReference type="EMBL" id="BA000040">
    <property type="protein sequence ID" value="BAC51492.1"/>
    <property type="molecule type" value="Genomic_DNA"/>
</dbReference>
<dbReference type="PANTHER" id="PTHR37945">
    <property type="entry name" value="EXTRACELLULAR TUNGSTATE BINDING PROTEIN"/>
    <property type="match status" value="1"/>
</dbReference>
<name>Q89GW8_BRADU</name>